<evidence type="ECO:0000313" key="4">
    <source>
        <dbReference type="EMBL" id="CDS41110.1"/>
    </source>
</evidence>
<dbReference type="GO" id="GO:0019205">
    <property type="term" value="F:nucleobase-containing compound kinase activity"/>
    <property type="evidence" value="ECO:0007669"/>
    <property type="project" value="InterPro"/>
</dbReference>
<dbReference type="PRINTS" id="PR00094">
    <property type="entry name" value="ADENYLTKNASE"/>
</dbReference>
<dbReference type="Proteomes" id="UP000017246">
    <property type="component" value="Unassembled WGS sequence"/>
</dbReference>
<reference evidence="4" key="2">
    <citation type="submission" date="2015-11" db="EMBL/GenBank/DDBJ databases">
        <authorList>
            <person name="Zhang Y."/>
            <person name="Guo Z."/>
        </authorList>
    </citation>
    <scope>NUCLEOTIDE SEQUENCE</scope>
</reference>
<dbReference type="PROSITE" id="PS00113">
    <property type="entry name" value="ADENYLATE_KINASE"/>
    <property type="match status" value="1"/>
</dbReference>
<evidence type="ECO:0000256" key="1">
    <source>
        <dbReference type="ARBA" id="ARBA00022679"/>
    </source>
</evidence>
<dbReference type="Pfam" id="PF00406">
    <property type="entry name" value="ADK"/>
    <property type="match status" value="2"/>
</dbReference>
<dbReference type="InterPro" id="IPR033690">
    <property type="entry name" value="Adenylat_kinase_CS"/>
</dbReference>
<dbReference type="InterPro" id="IPR000850">
    <property type="entry name" value="Adenylat/UMP-CMP_kin"/>
</dbReference>
<dbReference type="OMA" id="ETHIVHQ"/>
<dbReference type="GO" id="GO:0005524">
    <property type="term" value="F:ATP binding"/>
    <property type="evidence" value="ECO:0007669"/>
    <property type="project" value="InterPro"/>
</dbReference>
<dbReference type="Gene3D" id="3.40.50.300">
    <property type="entry name" value="P-loop containing nucleotide triphosphate hydrolases"/>
    <property type="match status" value="2"/>
</dbReference>
<evidence type="ECO:0000256" key="3">
    <source>
        <dbReference type="ARBA" id="ARBA00022777"/>
    </source>
</evidence>
<keyword evidence="1" id="KW-0808">Transferase</keyword>
<organism evidence="4 5">
    <name type="scientific">Echinococcus multilocularis</name>
    <name type="common">Fox tapeworm</name>
    <dbReference type="NCBI Taxonomy" id="6211"/>
    <lineage>
        <taxon>Eukaryota</taxon>
        <taxon>Metazoa</taxon>
        <taxon>Spiralia</taxon>
        <taxon>Lophotrochozoa</taxon>
        <taxon>Platyhelminthes</taxon>
        <taxon>Cestoda</taxon>
        <taxon>Eucestoda</taxon>
        <taxon>Cyclophyllidea</taxon>
        <taxon>Taeniidae</taxon>
        <taxon>Echinococcus</taxon>
    </lineage>
</organism>
<dbReference type="STRING" id="6211.A0A068YCU9"/>
<evidence type="ECO:0000256" key="2">
    <source>
        <dbReference type="ARBA" id="ARBA00022741"/>
    </source>
</evidence>
<dbReference type="SUPFAM" id="SSF52540">
    <property type="entry name" value="P-loop containing nucleoside triphosphate hydrolases"/>
    <property type="match status" value="2"/>
</dbReference>
<protein>
    <submittedName>
        <fullName evidence="4">Adenylate kinase isoenzyme 5</fullName>
    </submittedName>
</protein>
<dbReference type="InterPro" id="IPR027417">
    <property type="entry name" value="P-loop_NTPase"/>
</dbReference>
<accession>A0A068YCU9</accession>
<dbReference type="PANTHER" id="PTHR23359">
    <property type="entry name" value="NUCLEOTIDE KINASE"/>
    <property type="match status" value="1"/>
</dbReference>
<dbReference type="GO" id="GO:0006139">
    <property type="term" value="P:nucleobase-containing compound metabolic process"/>
    <property type="evidence" value="ECO:0007669"/>
    <property type="project" value="InterPro"/>
</dbReference>
<keyword evidence="2" id="KW-0547">Nucleotide-binding</keyword>
<evidence type="ECO:0000313" key="5">
    <source>
        <dbReference type="Proteomes" id="UP000017246"/>
    </source>
</evidence>
<keyword evidence="3 4" id="KW-0418">Kinase</keyword>
<gene>
    <name evidence="4" type="ORF">EmuJ_000873200</name>
</gene>
<dbReference type="EMBL" id="LN902841">
    <property type="protein sequence ID" value="CDS41110.1"/>
    <property type="molecule type" value="Genomic_DNA"/>
</dbReference>
<name>A0A068YCU9_ECHMU</name>
<dbReference type="AlphaFoldDB" id="A0A068YCU9"/>
<sequence length="719" mass="80981">MRPQATVICIIAAPSIGAREFSGKMLNYYPSFVHISMGDLAINCAKIEERKSHSRWSSALRFIKSGDLAPEDMILELLKWNISQYPTCEGFIIDGYPRTFKQYEDLKLNICKDNLSGVILIDASEEKCLHQLLNARQTSCGPTKPLPNDVIRRKICTFKNVTLPVCKVIDNESKLRVVDGERTDEDIERELLAIFDFLLTRRVTAPLIKPERECVTDTQARPFLQRIVGCSGNPPTFNIPIIRPEYKDLGRQGGLPICPVMILLGGPGSGRTKQALSLCQSIKGAKHYNLTDLLRTRVLDAISTGAEKDWDVVAKRVHSSEPPLSYDRMIPEYWDIQIDILRDEFVKLADNATLVVVEGYMNDESQISTFNKTIGGADMVVLLDCEEETLITRLNRRCTRLKRIEDETHIVHQRVSFFKQVSLPVVRYFDELGKLVIMPADRDAELITRDLVAFVEYFLAKRQSANGANNNALQFVESVNNSHSKATAELQEGQKDPAERDIQIFQGDAHKSDSNVDEIRHDSIREVIIKSPSSSSNLSASLYSSWPHFWTYFVIGPPTCGTEHLARRLATGTNFTFASIRNAQEKDYEQENEFGRIEKSLTGGIAESTGFIIVGSPNEVLELLQKSMKNYSKVRILVLGEDKEAVQKQCLAKEKTKMTLGIEAYTLDPEATKNRLAAYYRSVELLLQNDRLKEIVRKVPVGVTSEVTYDNLKNYVAGG</sequence>
<reference evidence="4" key="1">
    <citation type="journal article" date="2013" name="Nature">
        <title>The genomes of four tapeworm species reveal adaptations to parasitism.</title>
        <authorList>
            <person name="Tsai I.J."/>
            <person name="Zarowiecki M."/>
            <person name="Holroyd N."/>
            <person name="Garciarrubio A."/>
            <person name="Sanchez-Flores A."/>
            <person name="Brooks K.L."/>
            <person name="Tracey A."/>
            <person name="Bobes R.J."/>
            <person name="Fragoso G."/>
            <person name="Sciutto E."/>
            <person name="Aslett M."/>
            <person name="Beasley H."/>
            <person name="Bennett H.M."/>
            <person name="Cai J."/>
            <person name="Camicia F."/>
            <person name="Clark R."/>
            <person name="Cucher M."/>
            <person name="De Silva N."/>
            <person name="Day T.A."/>
            <person name="Deplazes P."/>
            <person name="Estrada K."/>
            <person name="Fernandez C."/>
            <person name="Holland P.W."/>
            <person name="Hou J."/>
            <person name="Hu S."/>
            <person name="Huckvale T."/>
            <person name="Hung S.S."/>
            <person name="Kamenetzky L."/>
            <person name="Keane J.A."/>
            <person name="Kiss F."/>
            <person name="Koziol U."/>
            <person name="Lambert O."/>
            <person name="Liu K."/>
            <person name="Luo X."/>
            <person name="Luo Y."/>
            <person name="Macchiaroli N."/>
            <person name="Nichol S."/>
            <person name="Paps J."/>
            <person name="Parkinson J."/>
            <person name="Pouchkina-Stantcheva N."/>
            <person name="Riddiford N."/>
            <person name="Rosenzvit M."/>
            <person name="Salinas G."/>
            <person name="Wasmuth J.D."/>
            <person name="Zamanian M."/>
            <person name="Zheng Y."/>
            <person name="Cai X."/>
            <person name="Soberon X."/>
            <person name="Olson P.D."/>
            <person name="Laclette J.P."/>
            <person name="Brehm K."/>
            <person name="Berriman M."/>
            <person name="Garciarrubio A."/>
            <person name="Bobes R.J."/>
            <person name="Fragoso G."/>
            <person name="Sanchez-Flores A."/>
            <person name="Estrada K."/>
            <person name="Cevallos M.A."/>
            <person name="Morett E."/>
            <person name="Gonzalez V."/>
            <person name="Portillo T."/>
            <person name="Ochoa-Leyva A."/>
            <person name="Jose M.V."/>
            <person name="Sciutto E."/>
            <person name="Landa A."/>
            <person name="Jimenez L."/>
            <person name="Valdes V."/>
            <person name="Carrero J.C."/>
            <person name="Larralde C."/>
            <person name="Morales-Montor J."/>
            <person name="Limon-Lason J."/>
            <person name="Soberon X."/>
            <person name="Laclette J.P."/>
        </authorList>
    </citation>
    <scope>NUCLEOTIDE SEQUENCE [LARGE SCALE GENOMIC DNA]</scope>
</reference>
<dbReference type="OrthoDB" id="6436361at2759"/>
<keyword evidence="5" id="KW-1185">Reference proteome</keyword>
<proteinExistence type="predicted"/>
<dbReference type="eggNOG" id="KOG3079">
    <property type="taxonomic scope" value="Eukaryota"/>
</dbReference>